<proteinExistence type="predicted"/>
<organism evidence="1 2">
    <name type="scientific">Lacihabitans soyangensis</name>
    <dbReference type="NCBI Taxonomy" id="869394"/>
    <lineage>
        <taxon>Bacteria</taxon>
        <taxon>Pseudomonadati</taxon>
        <taxon>Bacteroidota</taxon>
        <taxon>Cytophagia</taxon>
        <taxon>Cytophagales</taxon>
        <taxon>Leadbetterellaceae</taxon>
        <taxon>Lacihabitans</taxon>
    </lineage>
</organism>
<keyword evidence="2" id="KW-1185">Reference proteome</keyword>
<gene>
    <name evidence="1" type="ORF">EGI31_24365</name>
</gene>
<accession>A0AAE3H6C3</accession>
<sequence length="72" mass="8275">MGAIAKLPFSNLQLEFLKLYESGVSDDDLKAINQLIVNYLANKVQDNADLQWDEKGFSNLLMDEWLSKDLRK</sequence>
<dbReference type="AlphaFoldDB" id="A0AAE3H6C3"/>
<evidence type="ECO:0000313" key="2">
    <source>
        <dbReference type="Proteomes" id="UP001204144"/>
    </source>
</evidence>
<protein>
    <submittedName>
        <fullName evidence="1">Uncharacterized protein</fullName>
    </submittedName>
</protein>
<evidence type="ECO:0000313" key="1">
    <source>
        <dbReference type="EMBL" id="MCP9766084.1"/>
    </source>
</evidence>
<dbReference type="Proteomes" id="UP001204144">
    <property type="component" value="Unassembled WGS sequence"/>
</dbReference>
<dbReference type="RefSeq" id="WP_255039789.1">
    <property type="nucleotide sequence ID" value="NZ_RJUF01000195.1"/>
</dbReference>
<name>A0AAE3H6C3_9BACT</name>
<dbReference type="EMBL" id="RJUF01000195">
    <property type="protein sequence ID" value="MCP9766084.1"/>
    <property type="molecule type" value="Genomic_DNA"/>
</dbReference>
<reference evidence="1 2" key="1">
    <citation type="submission" date="2018-11" db="EMBL/GenBank/DDBJ databases">
        <title>Novel bacteria species description.</title>
        <authorList>
            <person name="Han J.-H."/>
        </authorList>
    </citation>
    <scope>NUCLEOTIDE SEQUENCE [LARGE SCALE GENOMIC DNA]</scope>
    <source>
        <strain evidence="1 2">KCTC23259</strain>
    </source>
</reference>
<comment type="caution">
    <text evidence="1">The sequence shown here is derived from an EMBL/GenBank/DDBJ whole genome shotgun (WGS) entry which is preliminary data.</text>
</comment>